<comment type="caution">
    <text evidence="2">The sequence shown here is derived from an EMBL/GenBank/DDBJ whole genome shotgun (WGS) entry which is preliminary data.</text>
</comment>
<feature type="transmembrane region" description="Helical" evidence="1">
    <location>
        <begin position="145"/>
        <end position="165"/>
    </location>
</feature>
<organism evidence="2 3">
    <name type="scientific">Halanaerobium saccharolyticum subsp. saccharolyticum DSM 6643</name>
    <dbReference type="NCBI Taxonomy" id="1293054"/>
    <lineage>
        <taxon>Bacteria</taxon>
        <taxon>Bacillati</taxon>
        <taxon>Bacillota</taxon>
        <taxon>Clostridia</taxon>
        <taxon>Halanaerobiales</taxon>
        <taxon>Halanaerobiaceae</taxon>
        <taxon>Halanaerobium</taxon>
    </lineage>
</organism>
<sequence length="230" mass="27804">MLQFLFLFIIFLIFLIVLLITFPYHYALSFKFKENLIYSFSVSVIFLKVIFKGDTNKKYIDLEIFNLKKEFNLDDNNKIAGFIENKSKKIIKEKIINKTTVDKKEKREKAGFKFYFKLINKEFLNHIFKFIVEIIKNLKMDYLKLNFVFSFADPYFNGLFLAYYYTFKELFDYPDIKARINWQEVIFEAEAYAGGKIIPIKIIWQVFKFILSLKSLKFFWSLYQLKYKKG</sequence>
<dbReference type="InParanoid" id="M5DZC2"/>
<keyword evidence="1" id="KW-0472">Membrane</keyword>
<feature type="transmembrane region" description="Helical" evidence="1">
    <location>
        <begin position="36"/>
        <end position="51"/>
    </location>
</feature>
<dbReference type="STRING" id="1293054.HSACCH_00694"/>
<keyword evidence="1" id="KW-0812">Transmembrane</keyword>
<name>M5DZC2_9FIRM</name>
<evidence type="ECO:0000256" key="1">
    <source>
        <dbReference type="SAM" id="Phobius"/>
    </source>
</evidence>
<dbReference type="Proteomes" id="UP000012063">
    <property type="component" value="Unassembled WGS sequence"/>
</dbReference>
<evidence type="ECO:0000313" key="3">
    <source>
        <dbReference type="Proteomes" id="UP000012063"/>
    </source>
</evidence>
<evidence type="ECO:0000313" key="2">
    <source>
        <dbReference type="EMBL" id="CCU78543.1"/>
    </source>
</evidence>
<dbReference type="AlphaFoldDB" id="M5DZC2"/>
<protein>
    <submittedName>
        <fullName evidence="2">Membrane protein</fullName>
    </submittedName>
</protein>
<keyword evidence="1" id="KW-1133">Transmembrane helix</keyword>
<proteinExistence type="predicted"/>
<gene>
    <name evidence="2" type="ORF">HSACCH_00694</name>
</gene>
<dbReference type="RefSeq" id="WP_005487874.1">
    <property type="nucleotide sequence ID" value="NZ_CAUI01000005.1"/>
</dbReference>
<dbReference type="EMBL" id="CAUI01000005">
    <property type="protein sequence ID" value="CCU78543.1"/>
    <property type="molecule type" value="Genomic_DNA"/>
</dbReference>
<accession>M5DZC2</accession>
<feature type="transmembrane region" description="Helical" evidence="1">
    <location>
        <begin position="5"/>
        <end position="24"/>
    </location>
</feature>
<reference evidence="3" key="1">
    <citation type="journal article" date="2013" name="Genome Announc.">
        <title>Genome Sequence of Halanaerobium saccharolyticum subsp. saccharolyticum Strain DSM 6643T, a Halophilic Hydrogen-Producing Bacterium.</title>
        <authorList>
            <person name="Kivisto A."/>
            <person name="Larjo A."/>
            <person name="Ciranna A."/>
            <person name="Santala V."/>
            <person name="Roos C."/>
            <person name="Karp M."/>
        </authorList>
    </citation>
    <scope>NUCLEOTIDE SEQUENCE [LARGE SCALE GENOMIC DNA]</scope>
    <source>
        <strain evidence="3">DSM 6643</strain>
    </source>
</reference>
<keyword evidence="3" id="KW-1185">Reference proteome</keyword>
<dbReference type="OrthoDB" id="2112922at2"/>